<dbReference type="RefSeq" id="WP_377817670.1">
    <property type="nucleotide sequence ID" value="NZ_JBHSLU010000082.1"/>
</dbReference>
<organism evidence="2 3">
    <name type="scientific">Bosea massiliensis</name>
    <dbReference type="NCBI Taxonomy" id="151419"/>
    <lineage>
        <taxon>Bacteria</taxon>
        <taxon>Pseudomonadati</taxon>
        <taxon>Pseudomonadota</taxon>
        <taxon>Alphaproteobacteria</taxon>
        <taxon>Hyphomicrobiales</taxon>
        <taxon>Boseaceae</taxon>
        <taxon>Bosea</taxon>
    </lineage>
</organism>
<keyword evidence="3" id="KW-1185">Reference proteome</keyword>
<dbReference type="Pfam" id="PF10074">
    <property type="entry name" value="RovC_DNA-bd"/>
    <property type="match status" value="1"/>
</dbReference>
<name>A0ABW0P6Y3_9HYPH</name>
<dbReference type="InterPro" id="IPR018754">
    <property type="entry name" value="RovC-like_DNA-bd"/>
</dbReference>
<proteinExistence type="predicted"/>
<evidence type="ECO:0000313" key="3">
    <source>
        <dbReference type="Proteomes" id="UP001596060"/>
    </source>
</evidence>
<evidence type="ECO:0000313" key="2">
    <source>
        <dbReference type="EMBL" id="MFC5508113.1"/>
    </source>
</evidence>
<comment type="caution">
    <text evidence="2">The sequence shown here is derived from an EMBL/GenBank/DDBJ whole genome shotgun (WGS) entry which is preliminary data.</text>
</comment>
<gene>
    <name evidence="2" type="ORF">ACFPN9_22995</name>
</gene>
<dbReference type="Proteomes" id="UP001596060">
    <property type="component" value="Unassembled WGS sequence"/>
</dbReference>
<feature type="domain" description="T6SS Transcription factor RovC-like DNA binding" evidence="1">
    <location>
        <begin position="50"/>
        <end position="153"/>
    </location>
</feature>
<protein>
    <submittedName>
        <fullName evidence="2">DUF2285 domain-containing protein</fullName>
    </submittedName>
</protein>
<reference evidence="3" key="1">
    <citation type="journal article" date="2019" name="Int. J. Syst. Evol. Microbiol.">
        <title>The Global Catalogue of Microorganisms (GCM) 10K type strain sequencing project: providing services to taxonomists for standard genome sequencing and annotation.</title>
        <authorList>
            <consortium name="The Broad Institute Genomics Platform"/>
            <consortium name="The Broad Institute Genome Sequencing Center for Infectious Disease"/>
            <person name="Wu L."/>
            <person name="Ma J."/>
        </authorList>
    </citation>
    <scope>NUCLEOTIDE SEQUENCE [LARGE SCALE GENOMIC DNA]</scope>
    <source>
        <strain evidence="3">CCUG 43117</strain>
    </source>
</reference>
<accession>A0ABW0P6Y3</accession>
<dbReference type="EMBL" id="JBHSLU010000082">
    <property type="protein sequence ID" value="MFC5508113.1"/>
    <property type="molecule type" value="Genomic_DNA"/>
</dbReference>
<evidence type="ECO:0000259" key="1">
    <source>
        <dbReference type="Pfam" id="PF10074"/>
    </source>
</evidence>
<sequence>MPIDLVRLPNVDLRAAENGTQHGLWRRGDTGHQFWMSDATVGGATSYIVLLPLDAFTELRALAILRFWRAVVGRPPGEYAHGLPPQSRSRHILILRALDGHSDGASYRKIAETLLGFRGTKADWETDPSKNQTRRLVADGKHYMRGGYRDLLHYPLRLPRRR</sequence>